<sequence>MWSEPTRPIVDPQLGLLSPSLAPRWYYTYPIPPAASSTKPLGRSSRTSPILYLHPTSPPSIILLGRIFQPL</sequence>
<accession>A0A5B0MVE4</accession>
<evidence type="ECO:0000313" key="2">
    <source>
        <dbReference type="EMBL" id="KAA1080018.1"/>
    </source>
</evidence>
<dbReference type="Proteomes" id="UP000324748">
    <property type="component" value="Unassembled WGS sequence"/>
</dbReference>
<evidence type="ECO:0000313" key="4">
    <source>
        <dbReference type="Proteomes" id="UP000325313"/>
    </source>
</evidence>
<evidence type="ECO:0000313" key="1">
    <source>
        <dbReference type="EMBL" id="KAA1065604.1"/>
    </source>
</evidence>
<keyword evidence="3" id="KW-1185">Reference proteome</keyword>
<proteinExistence type="predicted"/>
<comment type="caution">
    <text evidence="2">The sequence shown here is derived from an EMBL/GenBank/DDBJ whole genome shotgun (WGS) entry which is preliminary data.</text>
</comment>
<dbReference type="EMBL" id="VDEP01000443">
    <property type="protein sequence ID" value="KAA1080018.1"/>
    <property type="molecule type" value="Genomic_DNA"/>
</dbReference>
<evidence type="ECO:0000313" key="3">
    <source>
        <dbReference type="Proteomes" id="UP000324748"/>
    </source>
</evidence>
<organism evidence="2 4">
    <name type="scientific">Puccinia graminis f. sp. tritici</name>
    <dbReference type="NCBI Taxonomy" id="56615"/>
    <lineage>
        <taxon>Eukaryota</taxon>
        <taxon>Fungi</taxon>
        <taxon>Dikarya</taxon>
        <taxon>Basidiomycota</taxon>
        <taxon>Pucciniomycotina</taxon>
        <taxon>Pucciniomycetes</taxon>
        <taxon>Pucciniales</taxon>
        <taxon>Pucciniaceae</taxon>
        <taxon>Puccinia</taxon>
    </lineage>
</organism>
<reference evidence="3 4" key="1">
    <citation type="submission" date="2019-05" db="EMBL/GenBank/DDBJ databases">
        <title>Emergence of the Ug99 lineage of the wheat stem rust pathogen through somatic hybridization.</title>
        <authorList>
            <person name="Li F."/>
            <person name="Upadhyaya N.M."/>
            <person name="Sperschneider J."/>
            <person name="Matny O."/>
            <person name="Nguyen-Phuc H."/>
            <person name="Mago R."/>
            <person name="Raley C."/>
            <person name="Miller M.E."/>
            <person name="Silverstein K.A.T."/>
            <person name="Henningsen E."/>
            <person name="Hirsch C.D."/>
            <person name="Visser B."/>
            <person name="Pretorius Z.A."/>
            <person name="Steffenson B.J."/>
            <person name="Schwessinger B."/>
            <person name="Dodds P.N."/>
            <person name="Figueroa M."/>
        </authorList>
    </citation>
    <scope>NUCLEOTIDE SEQUENCE [LARGE SCALE GENOMIC DNA]</scope>
    <source>
        <strain evidence="1">21-0</strain>
        <strain evidence="2 4">Ug99</strain>
    </source>
</reference>
<dbReference type="AlphaFoldDB" id="A0A5B0MVE4"/>
<gene>
    <name evidence="1" type="ORF">PGT21_004646</name>
    <name evidence="2" type="ORF">PGTUg99_021813</name>
</gene>
<name>A0A5B0MVE4_PUCGR</name>
<dbReference type="Proteomes" id="UP000325313">
    <property type="component" value="Unassembled WGS sequence"/>
</dbReference>
<protein>
    <submittedName>
        <fullName evidence="2">Uncharacterized protein</fullName>
    </submittedName>
</protein>
<dbReference type="EMBL" id="VSWC01000196">
    <property type="protein sequence ID" value="KAA1065604.1"/>
    <property type="molecule type" value="Genomic_DNA"/>
</dbReference>